<proteinExistence type="predicted"/>
<dbReference type="EMBL" id="AP019525">
    <property type="protein sequence ID" value="BBI90789.1"/>
    <property type="molecule type" value="Genomic_DNA"/>
</dbReference>
<sequence>MNNNKDFDFRIKLVVIDEHTLGYIFPEYPDEFHILSKNCESPYRSGDKYVITHENIRLACEQDFENFYTVFDGYNNPARYIYDNK</sequence>
<evidence type="ECO:0000313" key="1">
    <source>
        <dbReference type="EMBL" id="BBI90789.1"/>
    </source>
</evidence>
<accession>A0A5S9EQW6</accession>
<protein>
    <submittedName>
        <fullName evidence="1">Uncharacterized protein</fullName>
    </submittedName>
</protein>
<dbReference type="Proteomes" id="UP000424080">
    <property type="component" value="Segment"/>
</dbReference>
<organism evidence="1 2">
    <name type="scientific">Tenacibaculum phage PTm5</name>
    <dbReference type="NCBI Taxonomy" id="2547426"/>
    <lineage>
        <taxon>Viruses</taxon>
        <taxon>Duplodnaviria</taxon>
        <taxon>Heunggongvirae</taxon>
        <taxon>Uroviricota</taxon>
        <taxon>Caudoviricetes</taxon>
        <taxon>Shirahamavirus</taxon>
        <taxon>Shirahamavirus PTm1</taxon>
    </lineage>
</organism>
<reference evidence="1 2" key="1">
    <citation type="journal article" date="2019" name="Arch. Virol.">
        <title>A novel jumbo Tenacibaculum maritimum lytic phage with head-fiber-like appendages.</title>
        <authorList>
            <person name="Kawato Y."/>
            <person name="Istiqomah I."/>
            <person name="Gaafar A.Y."/>
            <person name="Hanaoka M."/>
            <person name="Ishimaru K."/>
            <person name="Yasuike M."/>
            <person name="Nishiki I."/>
            <person name="Nakamura Y."/>
            <person name="Fujiwara A."/>
            <person name="Nakai T."/>
        </authorList>
    </citation>
    <scope>NUCLEOTIDE SEQUENCE [LARGE SCALE GENOMIC DNA]</scope>
    <source>
        <strain evidence="1 2">PTm5</strain>
    </source>
</reference>
<name>A0A5S9EQW6_9CAUD</name>
<evidence type="ECO:0000313" key="2">
    <source>
        <dbReference type="Proteomes" id="UP000424080"/>
    </source>
</evidence>